<dbReference type="Proteomes" id="UP000230922">
    <property type="component" value="Unassembled WGS sequence"/>
</dbReference>
<dbReference type="EMBL" id="PFAK01000064">
    <property type="protein sequence ID" value="PIR95899.1"/>
    <property type="molecule type" value="Genomic_DNA"/>
</dbReference>
<reference evidence="8" key="1">
    <citation type="submission" date="2017-09" db="EMBL/GenBank/DDBJ databases">
        <title>Depth-based differentiation of microbial function through sediment-hosted aquifers and enrichment of novel symbionts in the deep terrestrial subsurface.</title>
        <authorList>
            <person name="Probst A.J."/>
            <person name="Ladd B."/>
            <person name="Jarett J.K."/>
            <person name="Geller-Mcgrath D.E."/>
            <person name="Sieber C.M.K."/>
            <person name="Emerson J.B."/>
            <person name="Anantharaman K."/>
            <person name="Thomas B.C."/>
            <person name="Malmstrom R."/>
            <person name="Stieglmeier M."/>
            <person name="Klingl A."/>
            <person name="Woyke T."/>
            <person name="Ryan C.M."/>
            <person name="Banfield J.F."/>
        </authorList>
    </citation>
    <scope>NUCLEOTIDE SEQUENCE [LARGE SCALE GENOMIC DNA]</scope>
</reference>
<dbReference type="GO" id="GO:0005948">
    <property type="term" value="C:acetolactate synthase complex"/>
    <property type="evidence" value="ECO:0007669"/>
    <property type="project" value="TreeGrafter"/>
</dbReference>
<feature type="domain" description="Thiamine pyrophosphate enzyme central" evidence="4">
    <location>
        <begin position="202"/>
        <end position="336"/>
    </location>
</feature>
<dbReference type="Gene3D" id="3.40.50.970">
    <property type="match status" value="2"/>
</dbReference>
<comment type="caution">
    <text evidence="7">The sequence shown here is derived from an EMBL/GenBank/DDBJ whole genome shotgun (WGS) entry which is preliminary data.</text>
</comment>
<dbReference type="Pfam" id="PF02775">
    <property type="entry name" value="TPP_enzyme_C"/>
    <property type="match status" value="1"/>
</dbReference>
<dbReference type="InterPro" id="IPR012001">
    <property type="entry name" value="Thiamin_PyroP_enz_TPP-bd_dom"/>
</dbReference>
<dbReference type="InterPro" id="IPR012000">
    <property type="entry name" value="Thiamin_PyroP_enz_cen_dom"/>
</dbReference>
<dbReference type="InterPro" id="IPR029035">
    <property type="entry name" value="DHS-like_NAD/FAD-binding_dom"/>
</dbReference>
<dbReference type="AlphaFoldDB" id="A0A2H0VC16"/>
<dbReference type="InterPro" id="IPR045229">
    <property type="entry name" value="TPP_enz"/>
</dbReference>
<evidence type="ECO:0000256" key="1">
    <source>
        <dbReference type="ARBA" id="ARBA00007812"/>
    </source>
</evidence>
<evidence type="ECO:0000313" key="8">
    <source>
        <dbReference type="Proteomes" id="UP000230922"/>
    </source>
</evidence>
<comment type="similarity">
    <text evidence="1 3">Belongs to the TPP enzyme family.</text>
</comment>
<evidence type="ECO:0000259" key="6">
    <source>
        <dbReference type="Pfam" id="PF02776"/>
    </source>
</evidence>
<organism evidence="7 8">
    <name type="scientific">Candidatus Doudnabacteria bacterium CG10_big_fil_rev_8_21_14_0_10_42_18</name>
    <dbReference type="NCBI Taxonomy" id="1974552"/>
    <lineage>
        <taxon>Bacteria</taxon>
        <taxon>Candidatus Doudnaibacteriota</taxon>
    </lineage>
</organism>
<dbReference type="InterPro" id="IPR029061">
    <property type="entry name" value="THDP-binding"/>
</dbReference>
<dbReference type="Pfam" id="PF02776">
    <property type="entry name" value="TPP_enzyme_N"/>
    <property type="match status" value="1"/>
</dbReference>
<dbReference type="Gene3D" id="3.40.50.1220">
    <property type="entry name" value="TPP-binding domain"/>
    <property type="match status" value="1"/>
</dbReference>
<dbReference type="GO" id="GO:0050660">
    <property type="term" value="F:flavin adenine dinucleotide binding"/>
    <property type="evidence" value="ECO:0007669"/>
    <property type="project" value="TreeGrafter"/>
</dbReference>
<evidence type="ECO:0000256" key="2">
    <source>
        <dbReference type="ARBA" id="ARBA00023052"/>
    </source>
</evidence>
<evidence type="ECO:0000256" key="3">
    <source>
        <dbReference type="RuleBase" id="RU362132"/>
    </source>
</evidence>
<dbReference type="Pfam" id="PF00205">
    <property type="entry name" value="TPP_enzyme_M"/>
    <property type="match status" value="1"/>
</dbReference>
<proteinExistence type="inferred from homology"/>
<dbReference type="CDD" id="cd00568">
    <property type="entry name" value="TPP_enzymes"/>
    <property type="match status" value="1"/>
</dbReference>
<protein>
    <recommendedName>
        <fullName evidence="9">Thiamine pyrophosphate-binding protein</fullName>
    </recommendedName>
</protein>
<dbReference type="PANTHER" id="PTHR18968">
    <property type="entry name" value="THIAMINE PYROPHOSPHATE ENZYMES"/>
    <property type="match status" value="1"/>
</dbReference>
<evidence type="ECO:0008006" key="9">
    <source>
        <dbReference type="Google" id="ProtNLM"/>
    </source>
</evidence>
<dbReference type="InterPro" id="IPR011766">
    <property type="entry name" value="TPP_enzyme_TPP-bd"/>
</dbReference>
<dbReference type="GO" id="GO:0009097">
    <property type="term" value="P:isoleucine biosynthetic process"/>
    <property type="evidence" value="ECO:0007669"/>
    <property type="project" value="TreeGrafter"/>
</dbReference>
<feature type="domain" description="Thiamine pyrophosphate enzyme TPP-binding" evidence="5">
    <location>
        <begin position="397"/>
        <end position="548"/>
    </location>
</feature>
<gene>
    <name evidence="7" type="ORF">COT92_03875</name>
</gene>
<evidence type="ECO:0000313" key="7">
    <source>
        <dbReference type="EMBL" id="PIR95899.1"/>
    </source>
</evidence>
<sequence length="599" mass="66697">MRVADYIAEFIQKLGVRHVFMITGGGMMFLSDGVAANPSLSPVFNHHEQASAIGAFAYSKYTGNWGAAYFTTGCGSTNAVTGLLDAWQDNIPVMFISGQVKRKETTYNSGLPLRQFGVQEANIIPVVSSLTKFVVMVNEPEKIRYYLEKAVYLATTGRPGPVWIDVPMDVQGAPIDENNLAGFDPKELGEPEFKTEPTPEELQEVIKLLKSAKRPVILAGHGIRIAGAIPEFRQFVEKYNIPVVGTYLAIDYLPSAHSLFIGRSGLKGDRAGNLAIQNSDLLLNLGSRLGITVTGYEYGLFAREAKVVVVDIDPKEHQKNTVKIDLFVNADVKKFFGAMVENFETGTAEWRNKCLDWKKRYPVCLPEYANSREGVNLYYFVDRVSKQLKEDSVVVSDAGSAMYVPAQGLQLTKQQRFITSGGDAEMGFTIPACVGVSMARKKGEVVGITGDGSFQLNIQELQTIVYNKLPIKLFVWNNDGYLSIRFTQRRFFAGREHGTDKSNGVSFPELEKIAYAYGIHYVKIQNNQELDEGIKTVMSHEGPVICEVMCLRDQEIIPTVSSKKREDGSMVSKPLEDMYPFLDREEFKSQMIVKPIDEE</sequence>
<dbReference type="GO" id="GO:0009099">
    <property type="term" value="P:L-valine biosynthetic process"/>
    <property type="evidence" value="ECO:0007669"/>
    <property type="project" value="TreeGrafter"/>
</dbReference>
<evidence type="ECO:0000259" key="5">
    <source>
        <dbReference type="Pfam" id="PF02775"/>
    </source>
</evidence>
<accession>A0A2H0VC16</accession>
<dbReference type="GO" id="GO:0030976">
    <property type="term" value="F:thiamine pyrophosphate binding"/>
    <property type="evidence" value="ECO:0007669"/>
    <property type="project" value="InterPro"/>
</dbReference>
<dbReference type="SUPFAM" id="SSF52467">
    <property type="entry name" value="DHS-like NAD/FAD-binding domain"/>
    <property type="match status" value="1"/>
</dbReference>
<dbReference type="CDD" id="cd07035">
    <property type="entry name" value="TPP_PYR_POX_like"/>
    <property type="match status" value="1"/>
</dbReference>
<keyword evidence="2 3" id="KW-0786">Thiamine pyrophosphate</keyword>
<dbReference type="PANTHER" id="PTHR18968:SF142">
    <property type="entry name" value="ACETOLACTATE SYNTHASE"/>
    <property type="match status" value="1"/>
</dbReference>
<evidence type="ECO:0000259" key="4">
    <source>
        <dbReference type="Pfam" id="PF00205"/>
    </source>
</evidence>
<dbReference type="SUPFAM" id="SSF52518">
    <property type="entry name" value="Thiamin diphosphate-binding fold (THDP-binding)"/>
    <property type="match status" value="2"/>
</dbReference>
<name>A0A2H0VC16_9BACT</name>
<dbReference type="GO" id="GO:0003984">
    <property type="term" value="F:acetolactate synthase activity"/>
    <property type="evidence" value="ECO:0007669"/>
    <property type="project" value="TreeGrafter"/>
</dbReference>
<dbReference type="GO" id="GO:0000287">
    <property type="term" value="F:magnesium ion binding"/>
    <property type="evidence" value="ECO:0007669"/>
    <property type="project" value="InterPro"/>
</dbReference>
<feature type="domain" description="Thiamine pyrophosphate enzyme N-terminal TPP-binding" evidence="6">
    <location>
        <begin position="1"/>
        <end position="106"/>
    </location>
</feature>